<dbReference type="SMART" id="SM01311">
    <property type="entry name" value="RPOL_N"/>
    <property type="match status" value="1"/>
</dbReference>
<dbReference type="Pfam" id="PF00940">
    <property type="entry name" value="RNA_pol"/>
    <property type="match status" value="1"/>
</dbReference>
<evidence type="ECO:0000256" key="1">
    <source>
        <dbReference type="ARBA" id="ARBA00004026"/>
    </source>
</evidence>
<name>A0A6J3M1F3_9PEZI</name>
<proteinExistence type="inferred from homology"/>
<keyword evidence="13" id="KW-1185">Reference proteome</keyword>
<dbReference type="InterPro" id="IPR046950">
    <property type="entry name" value="DNA-dir_Rpol_C_phage-type"/>
</dbReference>
<keyword evidence="7" id="KW-0809">Transit peptide</keyword>
<comment type="catalytic activity">
    <reaction evidence="9 10">
        <text>RNA(n) + a ribonucleoside 5'-triphosphate = RNA(n+1) + diphosphate</text>
        <dbReference type="Rhea" id="RHEA:21248"/>
        <dbReference type="Rhea" id="RHEA-COMP:14527"/>
        <dbReference type="Rhea" id="RHEA-COMP:17342"/>
        <dbReference type="ChEBI" id="CHEBI:33019"/>
        <dbReference type="ChEBI" id="CHEBI:61557"/>
        <dbReference type="ChEBI" id="CHEBI:140395"/>
        <dbReference type="EC" id="2.7.7.6"/>
    </reaction>
</comment>
<evidence type="ECO:0000256" key="11">
    <source>
        <dbReference type="SAM" id="MobiDB-lite"/>
    </source>
</evidence>
<reference evidence="14" key="1">
    <citation type="submission" date="2020-01" db="EMBL/GenBank/DDBJ databases">
        <authorList>
            <consortium name="DOE Joint Genome Institute"/>
            <person name="Haridas S."/>
            <person name="Albert R."/>
            <person name="Binder M."/>
            <person name="Bloem J."/>
            <person name="Labutti K."/>
            <person name="Salamov A."/>
            <person name="Andreopoulos B."/>
            <person name="Baker S.E."/>
            <person name="Barry K."/>
            <person name="Bills G."/>
            <person name="Bluhm B.H."/>
            <person name="Cannon C."/>
            <person name="Castanera R."/>
            <person name="Culley D.E."/>
            <person name="Daum C."/>
            <person name="Ezra D."/>
            <person name="Gonzalez J.B."/>
            <person name="Henrissat B."/>
            <person name="Kuo A."/>
            <person name="Liang C."/>
            <person name="Lipzen A."/>
            <person name="Lutzoni F."/>
            <person name="Magnuson J."/>
            <person name="Mondo S."/>
            <person name="Nolan M."/>
            <person name="Ohm R."/>
            <person name="Pangilinan J."/>
            <person name="Park H.-J."/>
            <person name="Ramirez L."/>
            <person name="Alfaro M."/>
            <person name="Sun H."/>
            <person name="Tritt A."/>
            <person name="Yoshinaga Y."/>
            <person name="Zwiers L.-H."/>
            <person name="Turgeon B.G."/>
            <person name="Goodwin S.B."/>
            <person name="Spatafora J.W."/>
            <person name="Crous P.W."/>
            <person name="Grigoriev I.V."/>
        </authorList>
    </citation>
    <scope>NUCLEOTIDE SEQUENCE</scope>
    <source>
        <strain evidence="14">CBS 342.82</strain>
    </source>
</reference>
<feature type="compositionally biased region" description="Basic residues" evidence="11">
    <location>
        <begin position="53"/>
        <end position="66"/>
    </location>
</feature>
<dbReference type="Proteomes" id="UP000504637">
    <property type="component" value="Unplaced"/>
</dbReference>
<dbReference type="GO" id="GO:0034245">
    <property type="term" value="C:mitochondrial DNA-directed RNA polymerase complex"/>
    <property type="evidence" value="ECO:0007669"/>
    <property type="project" value="TreeGrafter"/>
</dbReference>
<keyword evidence="8 10" id="KW-0804">Transcription</keyword>
<dbReference type="GeneID" id="54362992"/>
<feature type="compositionally biased region" description="Polar residues" evidence="11">
    <location>
        <begin position="41"/>
        <end position="52"/>
    </location>
</feature>
<feature type="compositionally biased region" description="Basic residues" evidence="11">
    <location>
        <begin position="522"/>
        <end position="538"/>
    </location>
</feature>
<evidence type="ECO:0000256" key="5">
    <source>
        <dbReference type="ARBA" id="ARBA00022679"/>
    </source>
</evidence>
<evidence type="ECO:0000256" key="9">
    <source>
        <dbReference type="ARBA" id="ARBA00048552"/>
    </source>
</evidence>
<sequence length="1452" mass="160975">MLVRSAGRRQQRHTSKLIASSFAQLNLPWLAPAQLRWAASHTKSVPGQSRLRQQLRHPPTHTHHPARGLATSADQYLPFDQGPPPGFAQIFPQASLGDITSFTTPLKHSAGTSLYARPYNDPIKLDTTTRTPEQLILVANGLHGTVRELMVHLHTCVIVGRRERAQAIVARLSEQCGVRSPEIRYAHRAILGEMLRSMATNPSGSLRAKAVLAEMQKWFEVEVRNKGVPIEAQILIIMMRASVFALEGSRMDRSIRRYAEIARDINDEVFEEVLNSEEYDENEYMIVGRATSDYYEEEAVPEDELQRAQDTQKDLIATYRAPPTAGFVDLDSIPEVRAVATKSSGLRNIQSMMTALTGLPPLPPDAAPEDRLKRAFERQHKLEKSAVEVAVERWRQEDEELRKIGIHTAMQTKPIGAMMWQWYSALLPAIKEEAAASATALAGPKTVADDRLVYGPFMELLPAEKLAANTILTIMGTLMSGRKTETDTHKFDVKVINLTSAIANAIEQEWSAHQNIQTAGNKRSRRSMAKTRRTHKNVHAVSKDPNAETGAALPLPEIPNAIQDKEWPKSAKLKMGAMLLSKFLECATIPVTREHPRTEELISRMQPAFLYRVHFHYGKKTGMIVPHEALSERLQSEPLGSLVCKSMPMVVEPKPWTGWQSGGYLHYDTPILRLSNGDKTGREYFEATDREGDLSTLYKGLTALGKVPWKINRDVFNVQLEAWNSGLAIANFPPLEPDLPTPIEPEASLDPSARRKWLAELRETENKKSAFHSQRSFQNFQLEIARSLLNETLYFPHNLDFRGRAYPISPYLNHMGADNVRALLTFAEGKPLGATGLRWLKIHLATVAGYDKASLDDRVKFTTEHFDDIQDSVLNPLGGRRWWLSAEDAWQTLAACFELTNALNSPDPEKYVSYLPMQQDGTCNGLQHYAALGGDQAGAKQVNLEPSDKPADVYTAVADAVRAHVQKDADAGHEIAKLINGRITRKCVKQPVMTNVYGVTFYGAKLQVLKNVNVMLPESGCPPGVTPLAVAHYVALKIFKSLGDMFTGAQAIQQWLGTCADRISTALSPEQIQKAILAEKKKKTATSEPAKRVAAKKPSTNAGLKDIEKVSQSATDAGKSMKPFFKSTVVWTTPLGLPVVQPYRKPTSQVVKTSLQQMSISEPRVWDPVNKRKQLQAFPPNFIHSLDSTHMLLSALKFDEIGKTFASVHDSFWTHACDVDTLSEVLRDAFISMHSEDIIGRLREEFQTRYQGCFQLLSVERNSPAGRQILELRETDAANPTTSAMSGVEIELERLRLLNSDDAAEREKGASMITAASIVQSLSVIENTSPVSEEIQAQGLGKLPDDASESDLSKGADLRTLAAGVEIVSEPLDAVLSGQLDHADIDADDGNTHGERSTGDPSEPASPPSKISRTKATKASKIFAWVPLEFPPVPEKGSFDVTKIQQSKYFFH</sequence>
<dbReference type="GO" id="GO:0001018">
    <property type="term" value="F:mitochondrial promoter sequence-specific DNA binding"/>
    <property type="evidence" value="ECO:0007669"/>
    <property type="project" value="TreeGrafter"/>
</dbReference>
<dbReference type="InterPro" id="IPR002092">
    <property type="entry name" value="DNA-dir_Rpol_phage-type"/>
</dbReference>
<evidence type="ECO:0000256" key="4">
    <source>
        <dbReference type="ARBA" id="ARBA00022478"/>
    </source>
</evidence>
<comment type="function">
    <text evidence="1 10">DNA-dependent RNA polymerase catalyzes the transcription of DNA into RNA using the four ribonucleoside triphosphates as substrates.</text>
</comment>
<feature type="region of interest" description="Disordered" evidence="11">
    <location>
        <begin position="514"/>
        <end position="538"/>
    </location>
</feature>
<dbReference type="GO" id="GO:0003899">
    <property type="term" value="F:DNA-directed RNA polymerase activity"/>
    <property type="evidence" value="ECO:0007669"/>
    <property type="project" value="UniProtKB-EC"/>
</dbReference>
<dbReference type="InterPro" id="IPR043502">
    <property type="entry name" value="DNA/RNA_pol_sf"/>
</dbReference>
<evidence type="ECO:0000256" key="7">
    <source>
        <dbReference type="ARBA" id="ARBA00022946"/>
    </source>
</evidence>
<evidence type="ECO:0000256" key="3">
    <source>
        <dbReference type="ARBA" id="ARBA00012418"/>
    </source>
</evidence>
<comment type="similarity">
    <text evidence="2 10">Belongs to the phage and mitochondrial RNA polymerase family.</text>
</comment>
<evidence type="ECO:0000259" key="12">
    <source>
        <dbReference type="SMART" id="SM01311"/>
    </source>
</evidence>
<dbReference type="Gene3D" id="1.10.287.280">
    <property type="match status" value="1"/>
</dbReference>
<dbReference type="PANTHER" id="PTHR10102:SF0">
    <property type="entry name" value="DNA-DIRECTED RNA POLYMERASE, MITOCHONDRIAL"/>
    <property type="match status" value="1"/>
</dbReference>
<reference evidence="14" key="2">
    <citation type="submission" date="2020-04" db="EMBL/GenBank/DDBJ databases">
        <authorList>
            <consortium name="NCBI Genome Project"/>
        </authorList>
    </citation>
    <scope>NUCLEOTIDE SEQUENCE</scope>
    <source>
        <strain evidence="14">CBS 342.82</strain>
    </source>
</reference>
<keyword evidence="4 10" id="KW-0240">DNA-directed RNA polymerase</keyword>
<protein>
    <recommendedName>
        <fullName evidence="3 10">DNA-directed RNA polymerase</fullName>
        <ecNumber evidence="3 10">2.7.7.6</ecNumber>
    </recommendedName>
</protein>
<dbReference type="PROSITE" id="PS00489">
    <property type="entry name" value="RNA_POL_PHAGE_2"/>
    <property type="match status" value="1"/>
</dbReference>
<dbReference type="OrthoDB" id="276422at2759"/>
<accession>A0A6J3M1F3</accession>
<dbReference type="InterPro" id="IPR037159">
    <property type="entry name" value="RNA_POL_N_sf"/>
</dbReference>
<evidence type="ECO:0000256" key="8">
    <source>
        <dbReference type="ARBA" id="ARBA00023163"/>
    </source>
</evidence>
<dbReference type="EC" id="2.7.7.6" evidence="3 10"/>
<dbReference type="SUPFAM" id="SSF56672">
    <property type="entry name" value="DNA/RNA polymerases"/>
    <property type="match status" value="1"/>
</dbReference>
<evidence type="ECO:0000313" key="14">
    <source>
        <dbReference type="RefSeq" id="XP_033458754.1"/>
    </source>
</evidence>
<gene>
    <name evidence="14" type="ORF">K489DRAFT_381708</name>
</gene>
<evidence type="ECO:0000256" key="2">
    <source>
        <dbReference type="ARBA" id="ARBA00009493"/>
    </source>
</evidence>
<evidence type="ECO:0000313" key="13">
    <source>
        <dbReference type="Proteomes" id="UP000504637"/>
    </source>
</evidence>
<dbReference type="RefSeq" id="XP_033458754.1">
    <property type="nucleotide sequence ID" value="XM_033605192.1"/>
</dbReference>
<feature type="compositionally biased region" description="Basic and acidic residues" evidence="11">
    <location>
        <begin position="1383"/>
        <end position="1398"/>
    </location>
</feature>
<dbReference type="Gene3D" id="1.10.150.20">
    <property type="entry name" value="5' to 3' exonuclease, C-terminal subdomain"/>
    <property type="match status" value="1"/>
</dbReference>
<evidence type="ECO:0000256" key="10">
    <source>
        <dbReference type="RuleBase" id="RU003805"/>
    </source>
</evidence>
<feature type="region of interest" description="Disordered" evidence="11">
    <location>
        <begin position="1383"/>
        <end position="1413"/>
    </location>
</feature>
<dbReference type="GO" id="GO:0006390">
    <property type="term" value="P:mitochondrial transcription"/>
    <property type="evidence" value="ECO:0007669"/>
    <property type="project" value="TreeGrafter"/>
</dbReference>
<dbReference type="FunFam" id="1.10.287.280:FF:000001">
    <property type="entry name" value="DNA-directed RNA polymerase"/>
    <property type="match status" value="1"/>
</dbReference>
<dbReference type="InterPro" id="IPR029262">
    <property type="entry name" value="RPOL_N"/>
</dbReference>
<reference evidence="14" key="3">
    <citation type="submission" date="2025-08" db="UniProtKB">
        <authorList>
            <consortium name="RefSeq"/>
        </authorList>
    </citation>
    <scope>IDENTIFICATION</scope>
    <source>
        <strain evidence="14">CBS 342.82</strain>
    </source>
</reference>
<dbReference type="Gene3D" id="1.10.1320.10">
    <property type="entry name" value="DNA-directed RNA polymerase, N-terminal domain"/>
    <property type="match status" value="1"/>
</dbReference>
<keyword evidence="6 10" id="KW-0548">Nucleotidyltransferase</keyword>
<feature type="region of interest" description="Disordered" evidence="11">
    <location>
        <begin position="41"/>
        <end position="67"/>
    </location>
</feature>
<dbReference type="PANTHER" id="PTHR10102">
    <property type="entry name" value="DNA-DIRECTED RNA POLYMERASE, MITOCHONDRIAL"/>
    <property type="match status" value="1"/>
</dbReference>
<evidence type="ECO:0000256" key="6">
    <source>
        <dbReference type="ARBA" id="ARBA00022695"/>
    </source>
</evidence>
<organism evidence="14">
    <name type="scientific">Dissoconium aciculare CBS 342.82</name>
    <dbReference type="NCBI Taxonomy" id="1314786"/>
    <lineage>
        <taxon>Eukaryota</taxon>
        <taxon>Fungi</taxon>
        <taxon>Dikarya</taxon>
        <taxon>Ascomycota</taxon>
        <taxon>Pezizomycotina</taxon>
        <taxon>Dothideomycetes</taxon>
        <taxon>Dothideomycetidae</taxon>
        <taxon>Mycosphaerellales</taxon>
        <taxon>Dissoconiaceae</taxon>
        <taxon>Dissoconium</taxon>
    </lineage>
</organism>
<keyword evidence="5 10" id="KW-0808">Transferase</keyword>
<feature type="domain" description="DNA-directed RNA polymerase N-terminal" evidence="12">
    <location>
        <begin position="377"/>
        <end position="706"/>
    </location>
</feature>
<dbReference type="PROSITE" id="PS00900">
    <property type="entry name" value="RNA_POL_PHAGE_1"/>
    <property type="match status" value="1"/>
</dbReference>
<dbReference type="Pfam" id="PF14700">
    <property type="entry name" value="RPOL_N"/>
    <property type="match status" value="1"/>
</dbReference>